<keyword evidence="5 8" id="KW-0812">Transmembrane</keyword>
<dbReference type="GO" id="GO:0016020">
    <property type="term" value="C:membrane"/>
    <property type="evidence" value="ECO:0007669"/>
    <property type="project" value="UniProtKB-SubCell"/>
</dbReference>
<dbReference type="PROSITE" id="PS00216">
    <property type="entry name" value="SUGAR_TRANSPORT_1"/>
    <property type="match status" value="1"/>
</dbReference>
<proteinExistence type="inferred from homology"/>
<dbReference type="Gene3D" id="1.20.1250.20">
    <property type="entry name" value="MFS general substrate transporter like domains"/>
    <property type="match status" value="1"/>
</dbReference>
<organism evidence="10 11">
    <name type="scientific">Neptunicoccus cionae</name>
    <dbReference type="NCBI Taxonomy" id="2035344"/>
    <lineage>
        <taxon>Bacteria</taxon>
        <taxon>Pseudomonadati</taxon>
        <taxon>Pseudomonadota</taxon>
        <taxon>Alphaproteobacteria</taxon>
        <taxon>Rhodobacterales</taxon>
        <taxon>Paracoccaceae</taxon>
        <taxon>Neptunicoccus</taxon>
    </lineage>
</organism>
<evidence type="ECO:0000256" key="2">
    <source>
        <dbReference type="ARBA" id="ARBA00004141"/>
    </source>
</evidence>
<comment type="subcellular location">
    <subcellularLocation>
        <location evidence="2">Membrane</location>
        <topology evidence="2">Multi-pass membrane protein</topology>
    </subcellularLocation>
</comment>
<feature type="transmembrane region" description="Helical" evidence="8">
    <location>
        <begin position="135"/>
        <end position="157"/>
    </location>
</feature>
<evidence type="ECO:0000256" key="8">
    <source>
        <dbReference type="SAM" id="Phobius"/>
    </source>
</evidence>
<dbReference type="InterPro" id="IPR005829">
    <property type="entry name" value="Sugar_transporter_CS"/>
</dbReference>
<feature type="transmembrane region" description="Helical" evidence="8">
    <location>
        <begin position="220"/>
        <end position="242"/>
    </location>
</feature>
<dbReference type="GO" id="GO:0022857">
    <property type="term" value="F:transmembrane transporter activity"/>
    <property type="evidence" value="ECO:0007669"/>
    <property type="project" value="InterPro"/>
</dbReference>
<dbReference type="InterPro" id="IPR011701">
    <property type="entry name" value="MFS"/>
</dbReference>
<evidence type="ECO:0000256" key="6">
    <source>
        <dbReference type="ARBA" id="ARBA00022989"/>
    </source>
</evidence>
<feature type="transmembrane region" description="Helical" evidence="8">
    <location>
        <begin position="348"/>
        <end position="366"/>
    </location>
</feature>
<comment type="caution">
    <text evidence="10">The sequence shown here is derived from an EMBL/GenBank/DDBJ whole genome shotgun (WGS) entry which is preliminary data.</text>
</comment>
<reference evidence="10" key="2">
    <citation type="submission" date="2020-09" db="EMBL/GenBank/DDBJ databases">
        <authorList>
            <person name="Sun Q."/>
            <person name="Zhou Y."/>
        </authorList>
    </citation>
    <scope>NUCLEOTIDE SEQUENCE</scope>
    <source>
        <strain evidence="10">CGMCC 1.15880</strain>
    </source>
</reference>
<evidence type="ECO:0000256" key="5">
    <source>
        <dbReference type="ARBA" id="ARBA00022692"/>
    </source>
</evidence>
<feature type="transmembrane region" description="Helical" evidence="8">
    <location>
        <begin position="306"/>
        <end position="327"/>
    </location>
</feature>
<keyword evidence="6 8" id="KW-1133">Transmembrane helix</keyword>
<keyword evidence="4" id="KW-0813">Transport</keyword>
<dbReference type="PANTHER" id="PTHR23504">
    <property type="entry name" value="MAJOR FACILITATOR SUPERFAMILY DOMAIN-CONTAINING PROTEIN 10"/>
    <property type="match status" value="1"/>
</dbReference>
<dbReference type="EMBL" id="BMKA01000001">
    <property type="protein sequence ID" value="GGA06405.1"/>
    <property type="molecule type" value="Genomic_DNA"/>
</dbReference>
<dbReference type="InterPro" id="IPR001958">
    <property type="entry name" value="Tet-R_TetA/multi-R_MdtG-like"/>
</dbReference>
<evidence type="ECO:0000313" key="11">
    <source>
        <dbReference type="Proteomes" id="UP000628017"/>
    </source>
</evidence>
<feature type="domain" description="Major facilitator superfamily (MFS) profile" evidence="9">
    <location>
        <begin position="6"/>
        <end position="394"/>
    </location>
</feature>
<protein>
    <submittedName>
        <fullName evidence="10">Tetracycline resistance MFS efflux pump</fullName>
    </submittedName>
</protein>
<feature type="transmembrane region" description="Helical" evidence="8">
    <location>
        <begin position="163"/>
        <end position="183"/>
    </location>
</feature>
<evidence type="ECO:0000256" key="3">
    <source>
        <dbReference type="ARBA" id="ARBA00007520"/>
    </source>
</evidence>
<gene>
    <name evidence="10" type="ORF">GCM10011498_02640</name>
</gene>
<evidence type="ECO:0000256" key="7">
    <source>
        <dbReference type="ARBA" id="ARBA00023136"/>
    </source>
</evidence>
<reference evidence="10" key="1">
    <citation type="journal article" date="2014" name="Int. J. Syst. Evol. Microbiol.">
        <title>Complete genome sequence of Corynebacterium casei LMG S-19264T (=DSM 44701T), isolated from a smear-ripened cheese.</title>
        <authorList>
            <consortium name="US DOE Joint Genome Institute (JGI-PGF)"/>
            <person name="Walter F."/>
            <person name="Albersmeier A."/>
            <person name="Kalinowski J."/>
            <person name="Ruckert C."/>
        </authorList>
    </citation>
    <scope>NUCLEOTIDE SEQUENCE</scope>
    <source>
        <strain evidence="10">CGMCC 1.15880</strain>
    </source>
</reference>
<name>A0A916QS10_9RHOB</name>
<evidence type="ECO:0000313" key="10">
    <source>
        <dbReference type="EMBL" id="GGA06405.1"/>
    </source>
</evidence>
<dbReference type="CDD" id="cd17388">
    <property type="entry name" value="MFS_TetA"/>
    <property type="match status" value="1"/>
</dbReference>
<feature type="transmembrane region" description="Helical" evidence="8">
    <location>
        <begin position="248"/>
        <end position="270"/>
    </location>
</feature>
<dbReference type="SUPFAM" id="SSF103473">
    <property type="entry name" value="MFS general substrate transporter"/>
    <property type="match status" value="1"/>
</dbReference>
<dbReference type="InterPro" id="IPR020846">
    <property type="entry name" value="MFS_dom"/>
</dbReference>
<dbReference type="PRINTS" id="PR01035">
    <property type="entry name" value="TCRTETA"/>
</dbReference>
<feature type="transmembrane region" description="Helical" evidence="8">
    <location>
        <begin position="372"/>
        <end position="393"/>
    </location>
</feature>
<comment type="similarity">
    <text evidence="3">Belongs to the major facilitator superfamily. TCR/Tet family.</text>
</comment>
<evidence type="ECO:0000256" key="4">
    <source>
        <dbReference type="ARBA" id="ARBA00022448"/>
    </source>
</evidence>
<dbReference type="AlphaFoldDB" id="A0A916QS10"/>
<feature type="transmembrane region" description="Helical" evidence="8">
    <location>
        <begin position="77"/>
        <end position="96"/>
    </location>
</feature>
<keyword evidence="11" id="KW-1185">Reference proteome</keyword>
<keyword evidence="7 8" id="KW-0472">Membrane</keyword>
<comment type="function">
    <text evidence="1">Resistance to tetracycline by an active tetracycline efflux. This is an energy-dependent process that decreases the accumulation of the antibiotic in whole cells. This protein functions as a metal-tetracycline/H(+) antiporter.</text>
</comment>
<feature type="transmembrane region" description="Helical" evidence="8">
    <location>
        <begin position="282"/>
        <end position="300"/>
    </location>
</feature>
<evidence type="ECO:0000259" key="9">
    <source>
        <dbReference type="PROSITE" id="PS50850"/>
    </source>
</evidence>
<dbReference type="PANTHER" id="PTHR23504:SF15">
    <property type="entry name" value="MAJOR FACILITATOR SUPERFAMILY (MFS) PROFILE DOMAIN-CONTAINING PROTEIN"/>
    <property type="match status" value="1"/>
</dbReference>
<dbReference type="PROSITE" id="PS50850">
    <property type="entry name" value="MFS"/>
    <property type="match status" value="1"/>
</dbReference>
<accession>A0A916QS10</accession>
<dbReference type="Pfam" id="PF07690">
    <property type="entry name" value="MFS_1"/>
    <property type="match status" value="1"/>
</dbReference>
<feature type="transmembrane region" description="Helical" evidence="8">
    <location>
        <begin position="7"/>
        <end position="32"/>
    </location>
</feature>
<feature type="transmembrane region" description="Helical" evidence="8">
    <location>
        <begin position="44"/>
        <end position="65"/>
    </location>
</feature>
<dbReference type="Proteomes" id="UP000628017">
    <property type="component" value="Unassembled WGS sequence"/>
</dbReference>
<sequence>MTQNKAIHFILITVVIDAIGIGLIMPVMPSLLLDLGGSTLANAAIWGGILSTVFAAMQFLFGPLVGNLSDRFGRRKILLVSMTVMAIDYVIMGLAHALWLLFLARVLGGITAANHSTAGAVIADVSKPEEKAANFGLMGAAFGIGFILGPMLGGLMAEFGPRAPFYLAAVMAGANAVFGYFVLPETVTDKNRRAFEWRRALPHGAFRSVAAIPGQGRMMIVLFFQEIAFVVYPVVWAFYTIGKFGWEPWLVGVSLGAFGVMMAISQGLLIRLAIPRLGEYGTALLGLSMEMLAFVGIAFAPSTWVIFALLPISALGMLAGPAMQGIMSRAVPDDAQGELQGVVSSVRAMASIIAPLVMTGLFSWFTREGAALYFPGAPFIASAFLILIALWIFRGWRRDVF</sequence>
<dbReference type="RefSeq" id="WP_188670172.1">
    <property type="nucleotide sequence ID" value="NZ_BMKA01000001.1"/>
</dbReference>
<evidence type="ECO:0000256" key="1">
    <source>
        <dbReference type="ARBA" id="ARBA00003279"/>
    </source>
</evidence>
<dbReference type="InterPro" id="IPR036259">
    <property type="entry name" value="MFS_trans_sf"/>
</dbReference>